<dbReference type="Gene3D" id="3.40.50.2000">
    <property type="entry name" value="Glycogen Phosphorylase B"/>
    <property type="match status" value="1"/>
</dbReference>
<accession>A0ABT2NQZ9</accession>
<dbReference type="EMBL" id="JAOCQF010000003">
    <property type="protein sequence ID" value="MCT8331357.1"/>
    <property type="molecule type" value="Genomic_DNA"/>
</dbReference>
<keyword evidence="1" id="KW-0808">Transferase</keyword>
<dbReference type="CDD" id="cd03809">
    <property type="entry name" value="GT4_MtfB-like"/>
    <property type="match status" value="1"/>
</dbReference>
<dbReference type="RefSeq" id="WP_261497234.1">
    <property type="nucleotide sequence ID" value="NZ_JAOCQF010000003.1"/>
</dbReference>
<evidence type="ECO:0000259" key="2">
    <source>
        <dbReference type="Pfam" id="PF00534"/>
    </source>
</evidence>
<evidence type="ECO:0000313" key="4">
    <source>
        <dbReference type="Proteomes" id="UP001205601"/>
    </source>
</evidence>
<evidence type="ECO:0000313" key="3">
    <source>
        <dbReference type="EMBL" id="MCT8331357.1"/>
    </source>
</evidence>
<dbReference type="PANTHER" id="PTHR46401">
    <property type="entry name" value="GLYCOSYLTRANSFERASE WBBK-RELATED"/>
    <property type="match status" value="1"/>
</dbReference>
<dbReference type="PANTHER" id="PTHR46401:SF2">
    <property type="entry name" value="GLYCOSYLTRANSFERASE WBBK-RELATED"/>
    <property type="match status" value="1"/>
</dbReference>
<dbReference type="InterPro" id="IPR001296">
    <property type="entry name" value="Glyco_trans_1"/>
</dbReference>
<protein>
    <submittedName>
        <fullName evidence="3">Glycosyltransferase family 4 protein</fullName>
    </submittedName>
</protein>
<keyword evidence="4" id="KW-1185">Reference proteome</keyword>
<name>A0ABT2NQZ9_9RHOB</name>
<gene>
    <name evidence="3" type="ORF">N5I32_17695</name>
</gene>
<evidence type="ECO:0000256" key="1">
    <source>
        <dbReference type="ARBA" id="ARBA00022679"/>
    </source>
</evidence>
<comment type="caution">
    <text evidence="3">The sequence shown here is derived from an EMBL/GenBank/DDBJ whole genome shotgun (WGS) entry which is preliminary data.</text>
</comment>
<sequence length="409" mass="45035">MNAEPKARLLDVTRLVSRIGRGPLTGVDRVERAYLRALLARHTPLFLLLRTPFGHLILPRTAGPLVLGWIASPQTVPRPDFPFGLGRDLPILKRARIALRDHRLRSCLPWRLTRAVHATMPQGGVYLNVGHANLSERTLAQLQDVPGLRVAVMIHDTIPLDHPDLCRESSVAAFRDSLAATAHQADLILCPSQAAAKDIRRWCDSFRRVPEVKAVHLGVDPVEPDLGNLPATLDLGRPYFVTLGTIEPRKNHALLLDVWVEMANRIPAGRLPQLIIIGQRGWRNQAVFDRLDALRAPDSPVHEFGSLGDAAVAALVMGAKALLMPSLAEGYGLPVIEAARLGTPVLCNDLPVFREILGDYAVYADVADMYSWTTRIIEFSGRVRAAGPGRVLETDVGWTEYFKTVLSTV</sequence>
<proteinExistence type="predicted"/>
<dbReference type="Proteomes" id="UP001205601">
    <property type="component" value="Unassembled WGS sequence"/>
</dbReference>
<dbReference type="SUPFAM" id="SSF53756">
    <property type="entry name" value="UDP-Glycosyltransferase/glycogen phosphorylase"/>
    <property type="match status" value="1"/>
</dbReference>
<reference evidence="4" key="1">
    <citation type="submission" date="2023-07" db="EMBL/GenBank/DDBJ databases">
        <title>Defluviimonas sediminis sp. nov., isolated from mangrove sediment.</title>
        <authorList>
            <person name="Liu L."/>
            <person name="Li J."/>
            <person name="Huang Y."/>
            <person name="Pan J."/>
            <person name="Li M."/>
        </authorList>
    </citation>
    <scope>NUCLEOTIDE SEQUENCE [LARGE SCALE GENOMIC DNA]</scope>
    <source>
        <strain evidence="4">FT324</strain>
    </source>
</reference>
<feature type="domain" description="Glycosyl transferase family 1" evidence="2">
    <location>
        <begin position="234"/>
        <end position="361"/>
    </location>
</feature>
<dbReference type="Pfam" id="PF00534">
    <property type="entry name" value="Glycos_transf_1"/>
    <property type="match status" value="1"/>
</dbReference>
<organism evidence="3 4">
    <name type="scientific">Albidovulum sediminis</name>
    <dbReference type="NCBI Taxonomy" id="3066345"/>
    <lineage>
        <taxon>Bacteria</taxon>
        <taxon>Pseudomonadati</taxon>
        <taxon>Pseudomonadota</taxon>
        <taxon>Alphaproteobacteria</taxon>
        <taxon>Rhodobacterales</taxon>
        <taxon>Paracoccaceae</taxon>
        <taxon>Albidovulum</taxon>
    </lineage>
</organism>